<dbReference type="EMBL" id="DXCX01000062">
    <property type="protein sequence ID" value="HIY73528.1"/>
    <property type="molecule type" value="Genomic_DNA"/>
</dbReference>
<dbReference type="InterPro" id="IPR041802">
    <property type="entry name" value="MPP_YfcE"/>
</dbReference>
<name>A0A9D2CEE4_9FIRM</name>
<dbReference type="CDD" id="cd00841">
    <property type="entry name" value="MPP_YfcE"/>
    <property type="match status" value="1"/>
</dbReference>
<reference evidence="4" key="2">
    <citation type="submission" date="2021-04" db="EMBL/GenBank/DDBJ databases">
        <authorList>
            <person name="Gilroy R."/>
        </authorList>
    </citation>
    <scope>NUCLEOTIDE SEQUENCE</scope>
    <source>
        <strain evidence="4">CHK33-7979</strain>
    </source>
</reference>
<reference evidence="4" key="1">
    <citation type="journal article" date="2021" name="PeerJ">
        <title>Extensive microbial diversity within the chicken gut microbiome revealed by metagenomics and culture.</title>
        <authorList>
            <person name="Gilroy R."/>
            <person name="Ravi A."/>
            <person name="Getino M."/>
            <person name="Pursley I."/>
            <person name="Horton D.L."/>
            <person name="Alikhan N.F."/>
            <person name="Baker D."/>
            <person name="Gharbi K."/>
            <person name="Hall N."/>
            <person name="Watson M."/>
            <person name="Adriaenssens E.M."/>
            <person name="Foster-Nyarko E."/>
            <person name="Jarju S."/>
            <person name="Secka A."/>
            <person name="Antonio M."/>
            <person name="Oren A."/>
            <person name="Chaudhuri R.R."/>
            <person name="La Ragione R."/>
            <person name="Hildebrand F."/>
            <person name="Pallen M.J."/>
        </authorList>
    </citation>
    <scope>NUCLEOTIDE SEQUENCE</scope>
    <source>
        <strain evidence="4">CHK33-7979</strain>
    </source>
</reference>
<sequence>MKKLLVLSDSHGDVDAMARAAAREKPDLILHLGDLCRDFDALRQRLPVTQAMQNVCGNCDGFTEVPDQRVLLVEGRRILMAHGHRYRVKMGYSLAMAAAREVQADILLCGHTHIPLERDLMGLHLMNPGSCMGSRGTYGVIELGEGAPLFRIEENRAGQ</sequence>
<protein>
    <recommendedName>
        <fullName evidence="2">Phosphoesterase</fullName>
        <ecNumber evidence="2">3.1.4.-</ecNumber>
    </recommendedName>
</protein>
<dbReference type="Gene3D" id="3.60.21.10">
    <property type="match status" value="1"/>
</dbReference>
<evidence type="ECO:0000313" key="4">
    <source>
        <dbReference type="EMBL" id="HIY73528.1"/>
    </source>
</evidence>
<organism evidence="4 5">
    <name type="scientific">Candidatus Intestinimonas merdavium</name>
    <dbReference type="NCBI Taxonomy" id="2838622"/>
    <lineage>
        <taxon>Bacteria</taxon>
        <taxon>Bacillati</taxon>
        <taxon>Bacillota</taxon>
        <taxon>Clostridia</taxon>
        <taxon>Eubacteriales</taxon>
        <taxon>Intestinimonas</taxon>
    </lineage>
</organism>
<evidence type="ECO:0000256" key="1">
    <source>
        <dbReference type="ARBA" id="ARBA00008950"/>
    </source>
</evidence>
<dbReference type="Pfam" id="PF12850">
    <property type="entry name" value="Metallophos_2"/>
    <property type="match status" value="1"/>
</dbReference>
<keyword evidence="2" id="KW-0479">Metal-binding</keyword>
<dbReference type="InterPro" id="IPR029052">
    <property type="entry name" value="Metallo-depent_PP-like"/>
</dbReference>
<dbReference type="Proteomes" id="UP000886824">
    <property type="component" value="Unassembled WGS sequence"/>
</dbReference>
<dbReference type="GO" id="GO:0046872">
    <property type="term" value="F:metal ion binding"/>
    <property type="evidence" value="ECO:0007669"/>
    <property type="project" value="UniProtKB-KW"/>
</dbReference>
<evidence type="ECO:0000259" key="3">
    <source>
        <dbReference type="Pfam" id="PF12850"/>
    </source>
</evidence>
<dbReference type="NCBIfam" id="TIGR00040">
    <property type="entry name" value="yfcE"/>
    <property type="match status" value="1"/>
</dbReference>
<dbReference type="EC" id="3.1.4.-" evidence="2"/>
<accession>A0A9D2CEE4</accession>
<dbReference type="PANTHER" id="PTHR11124">
    <property type="entry name" value="VACUOLAR SORTING PROTEIN VPS29"/>
    <property type="match status" value="1"/>
</dbReference>
<proteinExistence type="inferred from homology"/>
<feature type="domain" description="Calcineurin-like phosphoesterase" evidence="3">
    <location>
        <begin position="3"/>
        <end position="137"/>
    </location>
</feature>
<evidence type="ECO:0000313" key="5">
    <source>
        <dbReference type="Proteomes" id="UP000886824"/>
    </source>
</evidence>
<evidence type="ECO:0000256" key="2">
    <source>
        <dbReference type="RuleBase" id="RU362039"/>
    </source>
</evidence>
<comment type="cofactor">
    <cofactor evidence="2">
        <name>a divalent metal cation</name>
        <dbReference type="ChEBI" id="CHEBI:60240"/>
    </cofactor>
</comment>
<dbReference type="InterPro" id="IPR000979">
    <property type="entry name" value="Phosphodiesterase_MJ0936/Vps29"/>
</dbReference>
<comment type="caution">
    <text evidence="4">The sequence shown here is derived from an EMBL/GenBank/DDBJ whole genome shotgun (WGS) entry which is preliminary data.</text>
</comment>
<dbReference type="GO" id="GO:0016787">
    <property type="term" value="F:hydrolase activity"/>
    <property type="evidence" value="ECO:0007669"/>
    <property type="project" value="UniProtKB-UniRule"/>
</dbReference>
<gene>
    <name evidence="4" type="ORF">H9826_06090</name>
</gene>
<dbReference type="SUPFAM" id="SSF56300">
    <property type="entry name" value="Metallo-dependent phosphatases"/>
    <property type="match status" value="1"/>
</dbReference>
<comment type="similarity">
    <text evidence="1 2">Belongs to the metallophosphoesterase superfamily. YfcE family.</text>
</comment>
<dbReference type="AlphaFoldDB" id="A0A9D2CEE4"/>
<dbReference type="InterPro" id="IPR024654">
    <property type="entry name" value="Calcineurin-like_PHP_lpxH"/>
</dbReference>